<evidence type="ECO:0000256" key="1">
    <source>
        <dbReference type="SAM" id="MobiDB-lite"/>
    </source>
</evidence>
<dbReference type="EMBL" id="FUYX01000003">
    <property type="protein sequence ID" value="SKB58599.1"/>
    <property type="molecule type" value="Genomic_DNA"/>
</dbReference>
<dbReference type="Proteomes" id="UP000190130">
    <property type="component" value="Unassembled WGS sequence"/>
</dbReference>
<accession>A0A0Q3M7C6</accession>
<protein>
    <submittedName>
        <fullName evidence="2">Uncharacterized protein</fullName>
    </submittedName>
</protein>
<feature type="region of interest" description="Disordered" evidence="1">
    <location>
        <begin position="61"/>
        <end position="82"/>
    </location>
</feature>
<dbReference type="Proteomes" id="UP000051562">
    <property type="component" value="Unassembled WGS sequence"/>
</dbReference>
<dbReference type="AlphaFoldDB" id="A0A0Q3M7C6"/>
<dbReference type="OrthoDB" id="8162678at2"/>
<proteinExistence type="predicted"/>
<evidence type="ECO:0000313" key="4">
    <source>
        <dbReference type="Proteomes" id="UP000051562"/>
    </source>
</evidence>
<keyword evidence="4" id="KW-1185">Reference proteome</keyword>
<feature type="compositionally biased region" description="Basic and acidic residues" evidence="1">
    <location>
        <begin position="72"/>
        <end position="82"/>
    </location>
</feature>
<dbReference type="RefSeq" id="WP_055726900.1">
    <property type="nucleotide sequence ID" value="NZ_FUYX01000003.1"/>
</dbReference>
<name>A0A0Q3M7C6_9HYPH</name>
<evidence type="ECO:0000313" key="5">
    <source>
        <dbReference type="Proteomes" id="UP000190130"/>
    </source>
</evidence>
<dbReference type="EMBL" id="LMAR01000012">
    <property type="protein sequence ID" value="KQK31697.1"/>
    <property type="molecule type" value="Genomic_DNA"/>
</dbReference>
<gene>
    <name evidence="2" type="ORF">ARD30_02060</name>
    <name evidence="3" type="ORF">SAMN05660750_01401</name>
</gene>
<evidence type="ECO:0000313" key="3">
    <source>
        <dbReference type="EMBL" id="SKB58599.1"/>
    </source>
</evidence>
<organism evidence="2 4">
    <name type="scientific">Bosea thiooxidans</name>
    <dbReference type="NCBI Taxonomy" id="53254"/>
    <lineage>
        <taxon>Bacteria</taxon>
        <taxon>Pseudomonadati</taxon>
        <taxon>Pseudomonadota</taxon>
        <taxon>Alphaproteobacteria</taxon>
        <taxon>Hyphomicrobiales</taxon>
        <taxon>Boseaceae</taxon>
        <taxon>Bosea</taxon>
    </lineage>
</organism>
<reference evidence="3 5" key="2">
    <citation type="submission" date="2017-02" db="EMBL/GenBank/DDBJ databases">
        <authorList>
            <person name="Peterson S.W."/>
        </authorList>
    </citation>
    <scope>NUCLEOTIDE SEQUENCE [LARGE SCALE GENOMIC DNA]</scope>
    <source>
        <strain evidence="3 5">DSM 9653</strain>
    </source>
</reference>
<evidence type="ECO:0000313" key="2">
    <source>
        <dbReference type="EMBL" id="KQK31697.1"/>
    </source>
</evidence>
<sequence length="82" mass="8927">MKLLVHALGAWFAVEAASGRYPRPIAVGLTMLVSRLGAPATVLALAGYGLKRLQEGGAFETRPARIRRRPRRTAEDARTERG</sequence>
<reference evidence="2 4" key="1">
    <citation type="submission" date="2015-10" db="EMBL/GenBank/DDBJ databases">
        <title>Draft genome of Bosea thiooxidans.</title>
        <authorList>
            <person name="Wang X."/>
        </authorList>
    </citation>
    <scope>NUCLEOTIDE SEQUENCE [LARGE SCALE GENOMIC DNA]</scope>
    <source>
        <strain evidence="2 4">CGMCC 9174</strain>
    </source>
</reference>
<dbReference type="STRING" id="53254.SAMN05660750_01401"/>